<accession>A0A8H5LXJ8</accession>
<gene>
    <name evidence="1" type="ORF">D9757_010542</name>
</gene>
<protein>
    <submittedName>
        <fullName evidence="1">Uncharacterized protein</fullName>
    </submittedName>
</protein>
<proteinExistence type="predicted"/>
<evidence type="ECO:0000313" key="1">
    <source>
        <dbReference type="EMBL" id="KAF5373208.1"/>
    </source>
</evidence>
<dbReference type="OrthoDB" id="5366606at2759"/>
<dbReference type="AlphaFoldDB" id="A0A8H5LXJ8"/>
<dbReference type="EMBL" id="JAACJN010000107">
    <property type="protein sequence ID" value="KAF5373208.1"/>
    <property type="molecule type" value="Genomic_DNA"/>
</dbReference>
<organism evidence="1 2">
    <name type="scientific">Collybiopsis confluens</name>
    <dbReference type="NCBI Taxonomy" id="2823264"/>
    <lineage>
        <taxon>Eukaryota</taxon>
        <taxon>Fungi</taxon>
        <taxon>Dikarya</taxon>
        <taxon>Basidiomycota</taxon>
        <taxon>Agaricomycotina</taxon>
        <taxon>Agaricomycetes</taxon>
        <taxon>Agaricomycetidae</taxon>
        <taxon>Agaricales</taxon>
        <taxon>Marasmiineae</taxon>
        <taxon>Omphalotaceae</taxon>
        <taxon>Collybiopsis</taxon>
    </lineage>
</organism>
<reference evidence="1 2" key="1">
    <citation type="journal article" date="2020" name="ISME J.">
        <title>Uncovering the hidden diversity of litter-decomposition mechanisms in mushroom-forming fungi.</title>
        <authorList>
            <person name="Floudas D."/>
            <person name="Bentzer J."/>
            <person name="Ahren D."/>
            <person name="Johansson T."/>
            <person name="Persson P."/>
            <person name="Tunlid A."/>
        </authorList>
    </citation>
    <scope>NUCLEOTIDE SEQUENCE [LARGE SCALE GENOMIC DNA]</scope>
    <source>
        <strain evidence="1 2">CBS 406.79</strain>
    </source>
</reference>
<keyword evidence="2" id="KW-1185">Reference proteome</keyword>
<sequence length="155" mass="16319">MSLGEYSLRIQKGISGGFAPPTPSLVATLTRPQNGDNLNISVASREDGTPQLSSFAPKSLGISASVGGSESATDLIKELHSILKNLPTEQPPGSEDIYTLDTSIAWQSEDLEWCNGGPAGVSGFPGSSTVQVSKEEKEQFKRAVEIVDTLIGEAK</sequence>
<dbReference type="Proteomes" id="UP000518752">
    <property type="component" value="Unassembled WGS sequence"/>
</dbReference>
<name>A0A8H5LXJ8_9AGAR</name>
<comment type="caution">
    <text evidence="1">The sequence shown here is derived from an EMBL/GenBank/DDBJ whole genome shotgun (WGS) entry which is preliminary data.</text>
</comment>
<evidence type="ECO:0000313" key="2">
    <source>
        <dbReference type="Proteomes" id="UP000518752"/>
    </source>
</evidence>